<sequence>MATNPFSQSSSTMKLSTGDRMRTWGLVQGCLFCGEPNESRDHLFFSCPYTYTLWIEVIGTLLGRPPDPDWESTLVHLTTHGFYGSVYILLRITFHATIYMIWTEENDRKHLKKPRQVTQLAKLTGKTVRNRISSVKYLEKPRLRGLMQLLFSTHT</sequence>
<accession>A0A8S9RIM6</accession>
<name>A0A8S9RIM6_BRACR</name>
<feature type="domain" description="Reverse transcriptase zinc-binding" evidence="1">
    <location>
        <begin position="13"/>
        <end position="54"/>
    </location>
</feature>
<gene>
    <name evidence="2" type="ORF">F2Q69_00060208</name>
</gene>
<organism evidence="2 3">
    <name type="scientific">Brassica cretica</name>
    <name type="common">Mustard</name>
    <dbReference type="NCBI Taxonomy" id="69181"/>
    <lineage>
        <taxon>Eukaryota</taxon>
        <taxon>Viridiplantae</taxon>
        <taxon>Streptophyta</taxon>
        <taxon>Embryophyta</taxon>
        <taxon>Tracheophyta</taxon>
        <taxon>Spermatophyta</taxon>
        <taxon>Magnoliopsida</taxon>
        <taxon>eudicotyledons</taxon>
        <taxon>Gunneridae</taxon>
        <taxon>Pentapetalae</taxon>
        <taxon>rosids</taxon>
        <taxon>malvids</taxon>
        <taxon>Brassicales</taxon>
        <taxon>Brassicaceae</taxon>
        <taxon>Brassiceae</taxon>
        <taxon>Brassica</taxon>
    </lineage>
</organism>
<dbReference type="EMBL" id="QGKX02000095">
    <property type="protein sequence ID" value="KAF3572571.1"/>
    <property type="molecule type" value="Genomic_DNA"/>
</dbReference>
<dbReference type="AlphaFoldDB" id="A0A8S9RIM6"/>
<dbReference type="Pfam" id="PF13966">
    <property type="entry name" value="zf-RVT"/>
    <property type="match status" value="1"/>
</dbReference>
<protein>
    <recommendedName>
        <fullName evidence="1">Reverse transcriptase zinc-binding domain-containing protein</fullName>
    </recommendedName>
</protein>
<evidence type="ECO:0000259" key="1">
    <source>
        <dbReference type="Pfam" id="PF13966"/>
    </source>
</evidence>
<dbReference type="Proteomes" id="UP000712600">
    <property type="component" value="Unassembled WGS sequence"/>
</dbReference>
<dbReference type="InterPro" id="IPR026960">
    <property type="entry name" value="RVT-Znf"/>
</dbReference>
<reference evidence="2" key="1">
    <citation type="submission" date="2019-12" db="EMBL/GenBank/DDBJ databases">
        <title>Genome sequencing and annotation of Brassica cretica.</title>
        <authorList>
            <person name="Studholme D.J."/>
            <person name="Sarris P."/>
        </authorList>
    </citation>
    <scope>NUCLEOTIDE SEQUENCE</scope>
    <source>
        <strain evidence="2">PFS-109/04</strain>
        <tissue evidence="2">Leaf</tissue>
    </source>
</reference>
<comment type="caution">
    <text evidence="2">The sequence shown here is derived from an EMBL/GenBank/DDBJ whole genome shotgun (WGS) entry which is preliminary data.</text>
</comment>
<proteinExistence type="predicted"/>
<evidence type="ECO:0000313" key="3">
    <source>
        <dbReference type="Proteomes" id="UP000712600"/>
    </source>
</evidence>
<evidence type="ECO:0000313" key="2">
    <source>
        <dbReference type="EMBL" id="KAF3572571.1"/>
    </source>
</evidence>